<keyword evidence="3" id="KW-1185">Reference proteome</keyword>
<evidence type="ECO:0000313" key="2">
    <source>
        <dbReference type="EMBL" id="OOF39670.1"/>
    </source>
</evidence>
<dbReference type="OrthoDB" id="9897043at2"/>
<keyword evidence="1" id="KW-0812">Transmembrane</keyword>
<organism evidence="2 3">
    <name type="scientific">Rodentibacter rarus</name>
    <dbReference type="NCBI Taxonomy" id="1908260"/>
    <lineage>
        <taxon>Bacteria</taxon>
        <taxon>Pseudomonadati</taxon>
        <taxon>Pseudomonadota</taxon>
        <taxon>Gammaproteobacteria</taxon>
        <taxon>Pasteurellales</taxon>
        <taxon>Pasteurellaceae</taxon>
        <taxon>Rodentibacter</taxon>
    </lineage>
</organism>
<proteinExistence type="predicted"/>
<dbReference type="AlphaFoldDB" id="A0A1V3IFP1"/>
<keyword evidence="1" id="KW-1133">Transmembrane helix</keyword>
<feature type="transmembrane region" description="Helical" evidence="1">
    <location>
        <begin position="7"/>
        <end position="29"/>
    </location>
</feature>
<name>A0A1V3IFP1_9PAST</name>
<evidence type="ECO:0000313" key="3">
    <source>
        <dbReference type="Proteomes" id="UP000189433"/>
    </source>
</evidence>
<reference evidence="2 3" key="1">
    <citation type="submission" date="2016-10" db="EMBL/GenBank/DDBJ databases">
        <title>Rodentibacter gen. nov. and new species.</title>
        <authorList>
            <person name="Christensen H."/>
        </authorList>
    </citation>
    <scope>NUCLEOTIDE SEQUENCE [LARGE SCALE GENOMIC DNA]</scope>
    <source>
        <strain evidence="2 3">CCUG17206</strain>
    </source>
</reference>
<gene>
    <name evidence="2" type="ORF">BKK50_10370</name>
</gene>
<dbReference type="STRING" id="1908260.BKK50_10370"/>
<dbReference type="EMBL" id="MLHJ01000119">
    <property type="protein sequence ID" value="OOF39670.1"/>
    <property type="molecule type" value="Genomic_DNA"/>
</dbReference>
<comment type="caution">
    <text evidence="2">The sequence shown here is derived from an EMBL/GenBank/DDBJ whole genome shotgun (WGS) entry which is preliminary data.</text>
</comment>
<sequence length="110" mass="12989">MAKWKKLLIFVPLFLMVSMVLFLYFHFILAEEIVNPAEAHIGYFLGLLCLTFPLGYLVLVIFSFLLPDFIEPIAGELMGIVAIIAFYFQWYVLCPKLWRYFCKKLKRNKK</sequence>
<dbReference type="Proteomes" id="UP000189433">
    <property type="component" value="Unassembled WGS sequence"/>
</dbReference>
<accession>A0A1V3IFP1</accession>
<evidence type="ECO:0000256" key="1">
    <source>
        <dbReference type="SAM" id="Phobius"/>
    </source>
</evidence>
<feature type="transmembrane region" description="Helical" evidence="1">
    <location>
        <begin position="73"/>
        <end position="93"/>
    </location>
</feature>
<protein>
    <submittedName>
        <fullName evidence="2">Uncharacterized protein</fullName>
    </submittedName>
</protein>
<dbReference type="RefSeq" id="WP_077417848.1">
    <property type="nucleotide sequence ID" value="NZ_MLHJ01000119.1"/>
</dbReference>
<feature type="transmembrane region" description="Helical" evidence="1">
    <location>
        <begin position="41"/>
        <end position="66"/>
    </location>
</feature>
<keyword evidence="1" id="KW-0472">Membrane</keyword>